<accession>A0A0X8HCX7</accession>
<evidence type="ECO:0000313" key="10">
    <source>
        <dbReference type="Proteomes" id="UP000063387"/>
    </source>
</evidence>
<evidence type="ECO:0000256" key="5">
    <source>
        <dbReference type="ARBA" id="ARBA00050612"/>
    </source>
</evidence>
<dbReference type="PANTHER" id="PTHR43374:SF1">
    <property type="entry name" value="FLAVIN PRENYLTRANSFERASE PAD1, MITOCHONDRIAL"/>
    <property type="match status" value="1"/>
</dbReference>
<feature type="binding site" evidence="7">
    <location>
        <position position="176"/>
    </location>
    <ligand>
        <name>dimethylallyl phosphate</name>
        <dbReference type="ChEBI" id="CHEBI:88052"/>
    </ligand>
</feature>
<feature type="domain" description="Flavoprotein" evidence="8">
    <location>
        <begin position="14"/>
        <end position="197"/>
    </location>
</feature>
<dbReference type="NCBIfam" id="TIGR00421">
    <property type="entry name" value="ubiX_pad"/>
    <property type="match status" value="1"/>
</dbReference>
<dbReference type="PANTHER" id="PTHR43374">
    <property type="entry name" value="FLAVIN PRENYLTRANSFERASE"/>
    <property type="match status" value="1"/>
</dbReference>
<keyword evidence="4 7" id="KW-0808">Transferase</keyword>
<dbReference type="InterPro" id="IPR003382">
    <property type="entry name" value="Flavoprotein"/>
</dbReference>
<name>A0A0X8HCX7_9GAMM</name>
<gene>
    <name evidence="7" type="primary">ubiX</name>
    <name evidence="9" type="ORF">LOKO_01248</name>
</gene>
<dbReference type="Gene3D" id="3.40.50.1950">
    <property type="entry name" value="Flavin prenyltransferase-like"/>
    <property type="match status" value="1"/>
</dbReference>
<dbReference type="SUPFAM" id="SSF52507">
    <property type="entry name" value="Homo-oligomeric flavin-containing Cys decarboxylases, HFCD"/>
    <property type="match status" value="1"/>
</dbReference>
<dbReference type="Pfam" id="PF02441">
    <property type="entry name" value="Flavoprotein"/>
    <property type="match status" value="1"/>
</dbReference>
<dbReference type="RefSeq" id="WP_066446396.1">
    <property type="nucleotide sequence ID" value="NZ_CP014226.1"/>
</dbReference>
<dbReference type="GO" id="GO:0106141">
    <property type="term" value="F:flavin prenyltransferase activity"/>
    <property type="evidence" value="ECO:0007669"/>
    <property type="project" value="UniProtKB-EC"/>
</dbReference>
<keyword evidence="1 7" id="KW-0637">Prenyltransferase</keyword>
<feature type="binding site" evidence="7">
    <location>
        <begin position="20"/>
        <end position="22"/>
    </location>
    <ligand>
        <name>FMN</name>
        <dbReference type="ChEBI" id="CHEBI:58210"/>
    </ligand>
</feature>
<reference evidence="9 10" key="2">
    <citation type="submission" date="2016-02" db="EMBL/GenBank/DDBJ databases">
        <authorList>
            <person name="Wen L."/>
            <person name="He K."/>
            <person name="Yang H."/>
        </authorList>
    </citation>
    <scope>NUCLEOTIDE SEQUENCE [LARGE SCALE GENOMIC DNA]</scope>
    <source>
        <strain evidence="9 10">AGD 8-3</strain>
    </source>
</reference>
<dbReference type="InterPro" id="IPR036551">
    <property type="entry name" value="Flavin_trans-like"/>
</dbReference>
<dbReference type="Proteomes" id="UP000063387">
    <property type="component" value="Chromosome"/>
</dbReference>
<evidence type="ECO:0000313" key="9">
    <source>
        <dbReference type="EMBL" id="AMD00316.1"/>
    </source>
</evidence>
<evidence type="ECO:0000256" key="7">
    <source>
        <dbReference type="HAMAP-Rule" id="MF_01984"/>
    </source>
</evidence>
<sequence length="220" mass="23505">MAEAKSDKGFKAAVTVAITGASGAQYGLRLIEALVAAEHEVWVMVSKAAHLVIATETDRELPARPERLAQALTERSAAAPGQIRCFGREDWMAPVASGSGASSAMVICPCSTGTLSAVATGASNNLIERAADVALKERRNLILVPRETPLSAIHLEHMLALSRLGAVILPAAPGFYHRPQGIDDLIDFIVARILNQLRIDHRLMPRWGEPQGEESDGENA</sequence>
<comment type="function">
    <text evidence="7">Flavin prenyltransferase that catalyzes the synthesis of the prenylated FMN cofactor (prenyl-FMN) for 4-hydroxy-3-polyprenylbenzoic acid decarboxylase UbiD. The prenyltransferase is metal-independent and links a dimethylallyl moiety from dimethylallyl monophosphate (DMAP) to the flavin N5 and C6 atoms of FMN.</text>
</comment>
<reference evidence="9 10" key="1">
    <citation type="journal article" date="2016" name="Genome Announc.">
        <title>Draft Genome Sequence of 'Halomonas chromatireducens' Strain AGD 8-3, a Haloalkaliphilic Chromate- and Selenite-Reducing Gammaproteobacterium.</title>
        <authorList>
            <person name="Sharko F.S."/>
            <person name="Shapovalova A.A."/>
            <person name="Tsygankova S.V."/>
            <person name="Komova A.V."/>
            <person name="Boulygina E.S."/>
            <person name="Teslyuk A.B."/>
            <person name="Gotovtsev P.M."/>
            <person name="Namsaraev Z.B."/>
            <person name="Khijniak T.V."/>
            <person name="Nedoluzhko A.V."/>
            <person name="Vasilov R.G."/>
        </authorList>
    </citation>
    <scope>NUCLEOTIDE SEQUENCE [LARGE SCALE GENOMIC DNA]</scope>
    <source>
        <strain evidence="9 10">AGD 8-3</strain>
    </source>
</reference>
<protein>
    <recommendedName>
        <fullName evidence="7">Flavin prenyltransferase UbiX</fullName>
        <ecNumber evidence="7">2.5.1.129</ecNumber>
    </recommendedName>
</protein>
<keyword evidence="2 7" id="KW-0285">Flavoprotein</keyword>
<dbReference type="InterPro" id="IPR004507">
    <property type="entry name" value="UbiX-like"/>
</dbReference>
<evidence type="ECO:0000259" key="8">
    <source>
        <dbReference type="Pfam" id="PF02441"/>
    </source>
</evidence>
<keyword evidence="3 7" id="KW-0288">FMN</keyword>
<evidence type="ECO:0000256" key="4">
    <source>
        <dbReference type="ARBA" id="ARBA00022679"/>
    </source>
</evidence>
<keyword evidence="9" id="KW-0456">Lyase</keyword>
<evidence type="ECO:0000256" key="3">
    <source>
        <dbReference type="ARBA" id="ARBA00022643"/>
    </source>
</evidence>
<evidence type="ECO:0000256" key="1">
    <source>
        <dbReference type="ARBA" id="ARBA00022602"/>
    </source>
</evidence>
<dbReference type="FunFam" id="3.40.50.1950:FF:000001">
    <property type="entry name" value="Flavin prenyltransferase UbiX"/>
    <property type="match status" value="1"/>
</dbReference>
<dbReference type="NCBIfam" id="NF004685">
    <property type="entry name" value="PRK06029.1"/>
    <property type="match status" value="1"/>
</dbReference>
<feature type="binding site" evidence="7">
    <location>
        <begin position="111"/>
        <end position="114"/>
    </location>
    <ligand>
        <name>FMN</name>
        <dbReference type="ChEBI" id="CHEBI:58210"/>
    </ligand>
</feature>
<dbReference type="STRING" id="507626.LOKO_01248"/>
<evidence type="ECO:0000256" key="2">
    <source>
        <dbReference type="ARBA" id="ARBA00022630"/>
    </source>
</evidence>
<organism evidence="9 10">
    <name type="scientific">Halomonas chromatireducens</name>
    <dbReference type="NCBI Taxonomy" id="507626"/>
    <lineage>
        <taxon>Bacteria</taxon>
        <taxon>Pseudomonadati</taxon>
        <taxon>Pseudomonadota</taxon>
        <taxon>Gammaproteobacteria</taxon>
        <taxon>Oceanospirillales</taxon>
        <taxon>Halomonadaceae</taxon>
        <taxon>Halomonas</taxon>
    </lineage>
</organism>
<feature type="binding site" evidence="7">
    <location>
        <position position="46"/>
    </location>
    <ligand>
        <name>FMN</name>
        <dbReference type="ChEBI" id="CHEBI:58210"/>
    </ligand>
</feature>
<dbReference type="EMBL" id="CP014226">
    <property type="protein sequence ID" value="AMD00316.1"/>
    <property type="molecule type" value="Genomic_DNA"/>
</dbReference>
<dbReference type="AlphaFoldDB" id="A0A0X8HCX7"/>
<feature type="binding site" evidence="7">
    <location>
        <position position="192"/>
    </location>
    <ligand>
        <name>dimethylallyl phosphate</name>
        <dbReference type="ChEBI" id="CHEBI:88052"/>
    </ligand>
</feature>
<keyword evidence="10" id="KW-1185">Reference proteome</keyword>
<evidence type="ECO:0000256" key="6">
    <source>
        <dbReference type="ARBA" id="ARBA00060793"/>
    </source>
</evidence>
<comment type="similarity">
    <text evidence="6 7">Belongs to the UbiX/PAD1 family.</text>
</comment>
<dbReference type="PATRIC" id="fig|507626.3.peg.1232"/>
<dbReference type="GO" id="GO:0016831">
    <property type="term" value="F:carboxy-lyase activity"/>
    <property type="evidence" value="ECO:0007669"/>
    <property type="project" value="TreeGrafter"/>
</dbReference>
<feature type="binding site" evidence="7">
    <location>
        <position position="146"/>
    </location>
    <ligand>
        <name>FMN</name>
        <dbReference type="ChEBI" id="CHEBI:58210"/>
    </ligand>
</feature>
<dbReference type="KEGG" id="hco:LOKO_01248"/>
<dbReference type="HAMAP" id="MF_01984">
    <property type="entry name" value="ubiX_pad"/>
    <property type="match status" value="1"/>
</dbReference>
<dbReference type="EC" id="2.5.1.129" evidence="7"/>
<dbReference type="OrthoDB" id="9781577at2"/>
<comment type="catalytic activity">
    <reaction evidence="5 7">
        <text>dimethylallyl phosphate + FMNH2 = prenylated FMNH2 + phosphate</text>
        <dbReference type="Rhea" id="RHEA:37743"/>
        <dbReference type="ChEBI" id="CHEBI:43474"/>
        <dbReference type="ChEBI" id="CHEBI:57618"/>
        <dbReference type="ChEBI" id="CHEBI:87467"/>
        <dbReference type="ChEBI" id="CHEBI:88052"/>
        <dbReference type="EC" id="2.5.1.129"/>
    </reaction>
</comment>
<comment type="caution">
    <text evidence="7">Lacks conserved residue(s) required for the propagation of feature annotation.</text>
</comment>
<proteinExistence type="inferred from homology"/>